<dbReference type="GO" id="GO:0019888">
    <property type="term" value="F:protein phosphatase regulator activity"/>
    <property type="evidence" value="ECO:0007669"/>
    <property type="project" value="TreeGrafter"/>
</dbReference>
<organism evidence="4 5">
    <name type="scientific">Ladona fulva</name>
    <name type="common">Scarce chaser dragonfly</name>
    <name type="synonym">Libellula fulva</name>
    <dbReference type="NCBI Taxonomy" id="123851"/>
    <lineage>
        <taxon>Eukaryota</taxon>
        <taxon>Metazoa</taxon>
        <taxon>Ecdysozoa</taxon>
        <taxon>Arthropoda</taxon>
        <taxon>Hexapoda</taxon>
        <taxon>Insecta</taxon>
        <taxon>Pterygota</taxon>
        <taxon>Palaeoptera</taxon>
        <taxon>Odonata</taxon>
        <taxon>Epiprocta</taxon>
        <taxon>Anisoptera</taxon>
        <taxon>Libelluloidea</taxon>
        <taxon>Libellulidae</taxon>
        <taxon>Ladona</taxon>
    </lineage>
</organism>
<dbReference type="InterPro" id="IPR011989">
    <property type="entry name" value="ARM-like"/>
</dbReference>
<gene>
    <name evidence="4" type="ORF">J437_LFUL011929</name>
</gene>
<dbReference type="InterPro" id="IPR021133">
    <property type="entry name" value="HEAT_type_2"/>
</dbReference>
<evidence type="ECO:0008006" key="6">
    <source>
        <dbReference type="Google" id="ProtNLM"/>
    </source>
</evidence>
<dbReference type="SUPFAM" id="SSF48371">
    <property type="entry name" value="ARM repeat"/>
    <property type="match status" value="1"/>
</dbReference>
<dbReference type="OrthoDB" id="340346at2759"/>
<reference evidence="4" key="1">
    <citation type="submission" date="2013-04" db="EMBL/GenBank/DDBJ databases">
        <authorList>
            <person name="Qu J."/>
            <person name="Murali S.C."/>
            <person name="Bandaranaike D."/>
            <person name="Bellair M."/>
            <person name="Blankenburg K."/>
            <person name="Chao H."/>
            <person name="Dinh H."/>
            <person name="Doddapaneni H."/>
            <person name="Downs B."/>
            <person name="Dugan-Rocha S."/>
            <person name="Elkadiri S."/>
            <person name="Gnanaolivu R.D."/>
            <person name="Hernandez B."/>
            <person name="Javaid M."/>
            <person name="Jayaseelan J.C."/>
            <person name="Lee S."/>
            <person name="Li M."/>
            <person name="Ming W."/>
            <person name="Munidasa M."/>
            <person name="Muniz J."/>
            <person name="Nguyen L."/>
            <person name="Ongeri F."/>
            <person name="Osuji N."/>
            <person name="Pu L.-L."/>
            <person name="Puazo M."/>
            <person name="Qu C."/>
            <person name="Quiroz J."/>
            <person name="Raj R."/>
            <person name="Weissenberger G."/>
            <person name="Xin Y."/>
            <person name="Zou X."/>
            <person name="Han Y."/>
            <person name="Richards S."/>
            <person name="Worley K."/>
            <person name="Muzny D."/>
            <person name="Gibbs R."/>
        </authorList>
    </citation>
    <scope>NUCLEOTIDE SEQUENCE</scope>
    <source>
        <strain evidence="4">Sampled in the wild</strain>
    </source>
</reference>
<dbReference type="Proteomes" id="UP000792457">
    <property type="component" value="Unassembled WGS sequence"/>
</dbReference>
<accession>A0A8K0K218</accession>
<keyword evidence="1" id="KW-0677">Repeat</keyword>
<proteinExistence type="predicted"/>
<dbReference type="PROSITE" id="PS50077">
    <property type="entry name" value="HEAT_REPEAT"/>
    <property type="match status" value="2"/>
</dbReference>
<dbReference type="PANTHER" id="PTHR21467:SF0">
    <property type="entry name" value="SERINE_THREONINE-PROTEIN PHOSPHATASE 4 REGULATORY SUBUNIT 4"/>
    <property type="match status" value="1"/>
</dbReference>
<sequence>MGWVARGLGPELAPSTLLPPLVELANDEEVMVRLAAVHSVVDLLGIVDEENCKQTIIPLVKKICENALHTEDAVLATISYQLGKLYLGLSAYLSVEEKGWFLDFFQQLALLGVSHLSHSENIHLKPMPDVVPVMQENADMYAEIRRHCAFNIPAMFLFSSSHDDFHQRLYPTFCDLVCDPHVDVRRTVASGVHEVARLLGPANRILKNELVHLLCDEAQEVLSAVVPNLSAILLLMTKFKNIGPDQMGTSVVEIGRAILKCEDTISRTYNWRLHSSLLSQLECLPHCLPAEYILSHLVPVLFLRIHKARPLPCRSAAAHTLLVFLHETVPNVRLKVCNMFPSLKSVLSISPDKKLLKAMETCIQALMLKETDRDVGAALSVVIDKLDAMEKNSETFPQEHLDEDKQKQEEEEKLERILEDSKKGVGIGSLVPNKSGPLLMEKLNRGSSFSKSVSGKESKQTVATKTGPANKFSGPNTVQHQIRADDTKIGMKPLHTSKIPGHSVVRKGVGNVEMKAQKIPVKEPPVPSSSLGFRSPMMPDTLDPTTDEFYIDAGVRIQTTLSNKSSPVPRNTCIPVMRVPTIREMLFSSQKQEALSEYQQAIGVTSICSLSASQSEVLSGITSSNIQSSYGGAGNMIGVKRSNISGKSGSNITVKTGSSSIHKTRMVVASCSDLPTPSQPYIFPIKNVGEDGEELQNESNQNTPRKSILYTGNKRLQYNVEGSKSALDRTNNDIKSSGAAGRRISSALFKSPPLPSGRVPRRPATGSAHSSPGSSRASSPGSRLQGSSGFSGPIQGIRHTSNGSSLLVRALPIVKKQRSVGVRGRQRQSTGSSLSHEESTSENISRRWILKKDGMDENPNWRRKSVDGSSLMGAGGRRASQRPLSVGGGITASTSRLPVPTLRKT</sequence>
<feature type="compositionally biased region" description="Low complexity" evidence="3">
    <location>
        <begin position="819"/>
        <end position="829"/>
    </location>
</feature>
<comment type="caution">
    <text evidence="4">The sequence shown here is derived from an EMBL/GenBank/DDBJ whole genome shotgun (WGS) entry which is preliminary data.</text>
</comment>
<feature type="repeat" description="HEAT" evidence="2">
    <location>
        <begin position="169"/>
        <end position="203"/>
    </location>
</feature>
<feature type="region of interest" description="Disordered" evidence="3">
    <location>
        <begin position="692"/>
        <end position="711"/>
    </location>
</feature>
<dbReference type="InterPro" id="IPR016024">
    <property type="entry name" value="ARM-type_fold"/>
</dbReference>
<keyword evidence="5" id="KW-1185">Reference proteome</keyword>
<feature type="compositionally biased region" description="Low complexity" evidence="3">
    <location>
        <begin position="763"/>
        <end position="782"/>
    </location>
</feature>
<feature type="repeat" description="HEAT" evidence="2">
    <location>
        <begin position="17"/>
        <end position="55"/>
    </location>
</feature>
<reference evidence="4" key="2">
    <citation type="submission" date="2017-10" db="EMBL/GenBank/DDBJ databases">
        <title>Ladona fulva Genome sequencing and assembly.</title>
        <authorList>
            <person name="Murali S."/>
            <person name="Richards S."/>
            <person name="Bandaranaike D."/>
            <person name="Bellair M."/>
            <person name="Blankenburg K."/>
            <person name="Chao H."/>
            <person name="Dinh H."/>
            <person name="Doddapaneni H."/>
            <person name="Dugan-Rocha S."/>
            <person name="Elkadiri S."/>
            <person name="Gnanaolivu R."/>
            <person name="Hernandez B."/>
            <person name="Skinner E."/>
            <person name="Javaid M."/>
            <person name="Lee S."/>
            <person name="Li M."/>
            <person name="Ming W."/>
            <person name="Munidasa M."/>
            <person name="Muniz J."/>
            <person name="Nguyen L."/>
            <person name="Hughes D."/>
            <person name="Osuji N."/>
            <person name="Pu L.-L."/>
            <person name="Puazo M."/>
            <person name="Qu C."/>
            <person name="Quiroz J."/>
            <person name="Raj R."/>
            <person name="Weissenberger G."/>
            <person name="Xin Y."/>
            <person name="Zou X."/>
            <person name="Han Y."/>
            <person name="Worley K."/>
            <person name="Muzny D."/>
            <person name="Gibbs R."/>
        </authorList>
    </citation>
    <scope>NUCLEOTIDE SEQUENCE</scope>
    <source>
        <strain evidence="4">Sampled in the wild</strain>
    </source>
</reference>
<dbReference type="Pfam" id="PF02985">
    <property type="entry name" value="HEAT"/>
    <property type="match status" value="1"/>
</dbReference>
<dbReference type="EMBL" id="KZ308279">
    <property type="protein sequence ID" value="KAG8226391.1"/>
    <property type="molecule type" value="Genomic_DNA"/>
</dbReference>
<dbReference type="PANTHER" id="PTHR21467">
    <property type="entry name" value="PROTEIN PHOSPHATASE 4 REGULATORY SUBUNIT 4 PPP4R4"/>
    <property type="match status" value="1"/>
</dbReference>
<dbReference type="GO" id="GO:0008287">
    <property type="term" value="C:protein serine/threonine phosphatase complex"/>
    <property type="evidence" value="ECO:0007669"/>
    <property type="project" value="TreeGrafter"/>
</dbReference>
<feature type="region of interest" description="Disordered" evidence="3">
    <location>
        <begin position="721"/>
        <end position="803"/>
    </location>
</feature>
<evidence type="ECO:0000256" key="1">
    <source>
        <dbReference type="ARBA" id="ARBA00022737"/>
    </source>
</evidence>
<dbReference type="GO" id="GO:0005829">
    <property type="term" value="C:cytosol"/>
    <property type="evidence" value="ECO:0007669"/>
    <property type="project" value="TreeGrafter"/>
</dbReference>
<dbReference type="AlphaFoldDB" id="A0A8K0K218"/>
<evidence type="ECO:0000313" key="4">
    <source>
        <dbReference type="EMBL" id="KAG8226391.1"/>
    </source>
</evidence>
<protein>
    <recommendedName>
        <fullName evidence="6">Serine/threonine-protein phosphatase 4 regulatory subunit 4</fullName>
    </recommendedName>
</protein>
<feature type="region of interest" description="Disordered" evidence="3">
    <location>
        <begin position="817"/>
        <end position="905"/>
    </location>
</feature>
<dbReference type="InterPro" id="IPR000357">
    <property type="entry name" value="HEAT"/>
</dbReference>
<feature type="region of interest" description="Disordered" evidence="3">
    <location>
        <begin position="448"/>
        <end position="479"/>
    </location>
</feature>
<feature type="compositionally biased region" description="Low complexity" evidence="3">
    <location>
        <begin position="736"/>
        <end position="747"/>
    </location>
</feature>
<dbReference type="InterPro" id="IPR039918">
    <property type="entry name" value="PPP4R4"/>
</dbReference>
<dbReference type="Gene3D" id="1.25.10.10">
    <property type="entry name" value="Leucine-rich Repeat Variant"/>
    <property type="match status" value="1"/>
</dbReference>
<feature type="region of interest" description="Disordered" evidence="3">
    <location>
        <begin position="393"/>
        <end position="412"/>
    </location>
</feature>
<evidence type="ECO:0000313" key="5">
    <source>
        <dbReference type="Proteomes" id="UP000792457"/>
    </source>
</evidence>
<name>A0A8K0K218_LADFU</name>
<evidence type="ECO:0000256" key="2">
    <source>
        <dbReference type="PROSITE-ProRule" id="PRU00103"/>
    </source>
</evidence>
<evidence type="ECO:0000256" key="3">
    <source>
        <dbReference type="SAM" id="MobiDB-lite"/>
    </source>
</evidence>